<keyword evidence="2 4" id="KW-0863">Zinc-finger</keyword>
<reference evidence="9" key="1">
    <citation type="submission" date="2022-12" db="EMBL/GenBank/DDBJ databases">
        <authorList>
            <person name="Alioto T."/>
            <person name="Alioto T."/>
            <person name="Gomez Garrido J."/>
        </authorList>
    </citation>
    <scope>NUCLEOTIDE SEQUENCE</scope>
</reference>
<evidence type="ECO:0000256" key="3">
    <source>
        <dbReference type="ARBA" id="ARBA00022833"/>
    </source>
</evidence>
<dbReference type="Gene3D" id="3.30.60.90">
    <property type="match status" value="2"/>
</dbReference>
<evidence type="ECO:0000259" key="8">
    <source>
        <dbReference type="PROSITE" id="PS51284"/>
    </source>
</evidence>
<keyword evidence="10" id="KW-1185">Reference proteome</keyword>
<feature type="compositionally biased region" description="Gly residues" evidence="5">
    <location>
        <begin position="149"/>
        <end position="160"/>
    </location>
</feature>
<dbReference type="PROSITE" id="PS51284">
    <property type="entry name" value="DOC"/>
    <property type="match status" value="1"/>
</dbReference>
<dbReference type="PROSITE" id="PS50222">
    <property type="entry name" value="EF_HAND_2"/>
    <property type="match status" value="1"/>
</dbReference>
<dbReference type="EMBL" id="OX395141">
    <property type="protein sequence ID" value="CAI5795016.1"/>
    <property type="molecule type" value="Genomic_DNA"/>
</dbReference>
<sequence>MGNVGSHSEGEEEEEETAPCAAAAAAGGARNSGSAAREASSPGAMETAAASSSSSSPAAARPSAPPSAAPLPSSSPSPLLPAASVLLGQARLREEAAARLREAPSAEPLLSRHHAALVRWLEERLGRGEHAVSLEQLCEALEARAGPTPGGGGGGGGGAAGASVAAGAAATGGGGSGGEAAAAAAEERARSEEAFAQFDPEGDGTVDVENMLEALKNSSGANLQGELSHVIRQLQACSLVPGFVDIFSELNERLSLHAFMILRFLHRHRIASTVIPYPVLEYFNNICTMRSSVLKDSLDRLLLKEKECPSDLNGNQELDKLKSVSKCYTHIETSSNSADIDKMTNGETSSFWQSDGSARSHWIRLKMKPDVILRHLSIAVAANDQSYMPQQVTVAVGRTASNLQEVRDVHIPSNVTGYVTLLENANISQMYVQINIKRCLSDGCDTRIHGLRAIGYQRVKKGGVSVCDASAIWYWSLLTSLITASMDTNPAIVHAILQNTQKALQHMPPLSLSPGSIDFSSFLSPNVLEEVDSFLLGITSRCASPEVELTLLAFSLARGSIGKVLSSLCTIADHLETPYKAASLIVSMATVRQNLLYKYGTPLRLTLQACDVKGKEDKSGPENLLIEPWTGDGFLTETGKRQASVILSTGTESAFQVTQIRIKVRRGAIGARCGLVFAYNSASEKFHAEEHFKRFESYDRWKLEDFRHFLKARSSTPRDELGEEDPVGWFEMEEEWDEMEVKMQQCRISKYLMVKFLCTRQDKAERLGVQGLSVFGYLRSMSSEPNRSKCCLECGKPSGDIVCGMTLLLKTLCFIQQLAQDLVQKKASGLRYRSYLDFAGLDLKLFWNFYSKLHQNSREECIDAQAMLLRLLQSCFSVLTSDNKAAKTQEAAQSKTSDSAEAAEELYKHLCEVVDSDSESPSLKTLKQEVNNTLLNGAAVFFPHRHTRREQLFAMLKNITEQEHKASVHLTFKSLCAYFSDQDPGGLLLLPDKGPSADVDVDKVLAVTETLLAVTSRECEMLMMGVAQQDTGPVLSSLFWSVQGSLLSWCYLQLKGSDPAPKSLAVEILTKYVQQFLRSVRTILESLLSQHSGRTIVEKLSNSVFSMVARQLMTFLQDFCTLDIPHRTLLQDVSILTKLLNDLSAEPGDGPNKVGMESWQQEQPVVLRTWAAESPHNYENNCHDVTVFLCPGATYFEVEFDERCETERRYDYLEFTDAKGGKTRYDTKVGTDKWPKKVTFKAGPRLQFLFHSDSSNNEWGYKFSVTAYGLPDVEVSWGLDLHLLVARLMGRLASQSMVLKSQREAGNEIELSPAKVVSVLNSPLWKPVFRHQMRSEQKLGARERSQTPQEDKEATNSHANNCHSFLLDFAKSDSAQEFCGPNSELFKGLVQACKKQAPKTDIVAGSTIDQAVQSTFAALVYLSPDLYGKLQKYVNSGGKTPLGEEFAQVYSLADGIRIWMLEMKQKFLVNQGNDGEEKQAAEVSEVNPETLAQQCIQKSHLLLSFLPARTKAEGHDSDHAEDYGRCHRDRRRRTSSVVEADFQASDSSPVSGVTGFVFPEAGQATASSSKRKQVPDSPQTEVSPASQSKSLESNLSEQEDALSPPSTPTRKPPFSRGRLRLLSFRSMEESKPVPSIKEKYPILKHTLDFIKDQSLSHESVLKVLALRKAQAKSILEVLKMILQCLESLSQPHCFTPPCIIFLLELLACQKDFTNYFAHLEGCGTELHREIRESYYQLLLFLVNALKGFNDLDEKSLLPALSCVQTSLLHLLDMGWEPSDLSFFVDIQLPHLLINMSRENISTHDSIVCQWSEEEELADYKQNSEWMDECQEGVFESWCDKISQADPEKQRKMHMFIARYCDLLHVDISCDGCDEIAPWHRYRCLQCNDMDLCKTCFLGGVRPEGHEANHDMVNMEYACDHCQGIIVGQRMNCNVCEDFDLCFGCYSAKKYSESHLPTHSVTAHPMMTIRISDRHRLIQPYLHNYSWLLFSALALYSADLSSGKQGDGEEALDPQVVAHARALQQQCIQLIGDCLVKVQHGKGLKSLALLCMLPESESLPEKGILSVENSTDGTGERAMETDKATSASFTHCSGNGNADEIQASADTERGQKVKTEGKPSNGLPLKKEVVTQEREKLALNSDFQAKESVSADAEVADVLTPCRAEEKAMPSQEEIFAECSQKRILGLLAAMLPRLKSDSTMSLMNLDQILPLMFQVVISNAGHLNETYHLTLGLLGQLIRRLMPAEVDAAVTTVLSAKHGLVAADGSSVPEGWKTTHLLFSLGAVCLDSRVGLDWACTMADILRALNASAQWHSVIAAFTDHCIKQLPFQLKHTNIFTLLVLVGFPEVLCMGTRSVYMDNANEAHNVIILKHFTEKNRAVVVDMKTRKRKAVKDLQLVQPCGQADDESRCQLRQYLQHFVFITSHLLQTSINSSFAEAVEATWVLSLALKGLYRTLKMHPFEEIRTAFLQTGLLKLLVKKCSKGTGFSKTWLLRDLEILSIMLYSSKKEISSLAEHKSPDLGERDQDQALDQSAVTPTDADQNRLDPLEGLDETTKICFLMTHDALDAPLHILRAMYELQMKRTDSFFLEVQKRFDGDVVTTDERIRTLAQKWQPSKCLRSEEQISKALDTDMIIVPCLSKPAPCNKATEESNPITQKLITNTESDLQLSYAKQRRTKSSVLLHKELDSRSKKAVRGYLYRVNDATAVLYARHALALLLAKWPDDVVISEEMLELSGPAHMTYILDMLLQLEEKQLCEKILLKVLRGCNESMLATMALTACQFMEEPGMAVQVRESKHPYNNNTNFEDKVHIPGAIYLSVKFDSQCNTEEGCDELVVASSCDFIHDRHTFSGPPHKWTDFELPGDTLYYRFTTDMSNTEWGYKFTVTAGHLGRFQTGFEILKQMLSEERVIPHIPLAKIWEWQVGVACRQTGHQRLKAIHLLLRIVQCCSERDCDLTLLKPLWHLFSRMENSMRHDVTKSGILLPLHRALTELFFVTESRVAELGSLQDYLLALNTEDHLHRCTAQVKPPGAPADLPSCPQTSSSAEAAFLTGLP</sequence>
<evidence type="ECO:0000256" key="5">
    <source>
        <dbReference type="SAM" id="MobiDB-lite"/>
    </source>
</evidence>
<dbReference type="Pfam" id="PF03256">
    <property type="entry name" value="ANAPC10"/>
    <property type="match status" value="1"/>
</dbReference>
<name>A0AA35LFI2_9SAUR</name>
<dbReference type="Proteomes" id="UP001178461">
    <property type="component" value="Chromosome 15"/>
</dbReference>
<feature type="region of interest" description="Disordered" evidence="5">
    <location>
        <begin position="2085"/>
        <end position="2122"/>
    </location>
</feature>
<feature type="region of interest" description="Disordered" evidence="5">
    <location>
        <begin position="149"/>
        <end position="186"/>
    </location>
</feature>
<dbReference type="Gene3D" id="2.60.120.260">
    <property type="entry name" value="Galactose-binding domain-like"/>
    <property type="match status" value="1"/>
</dbReference>
<feature type="compositionally biased region" description="Low complexity" evidence="5">
    <location>
        <begin position="48"/>
        <end position="62"/>
    </location>
</feature>
<evidence type="ECO:0000256" key="2">
    <source>
        <dbReference type="ARBA" id="ARBA00022771"/>
    </source>
</evidence>
<dbReference type="PANTHER" id="PTHR22772:SF4">
    <property type="entry name" value="ZINC FINGER ZZ-TYPE AND EF-HAND DOMAIN-CONTAINING PROTEIN 1"/>
    <property type="match status" value="1"/>
</dbReference>
<feature type="compositionally biased region" description="Basic and acidic residues" evidence="5">
    <location>
        <begin position="1511"/>
        <end position="1526"/>
    </location>
</feature>
<feature type="domain" description="ZZ-type" evidence="6">
    <location>
        <begin position="1913"/>
        <end position="1968"/>
    </location>
</feature>
<dbReference type="PROSITE" id="PS50135">
    <property type="entry name" value="ZF_ZZ_2"/>
    <property type="match status" value="2"/>
</dbReference>
<dbReference type="InterPro" id="IPR008979">
    <property type="entry name" value="Galactose-bd-like_sf"/>
</dbReference>
<dbReference type="SMART" id="SM00291">
    <property type="entry name" value="ZnF_ZZ"/>
    <property type="match status" value="2"/>
</dbReference>
<feature type="domain" description="DOC" evidence="8">
    <location>
        <begin position="301"/>
        <end position="480"/>
    </location>
</feature>
<dbReference type="Pfam" id="PF00569">
    <property type="entry name" value="ZZ"/>
    <property type="match status" value="2"/>
</dbReference>
<feature type="compositionally biased region" description="Polar residues" evidence="5">
    <location>
        <begin position="1576"/>
        <end position="1596"/>
    </location>
</feature>
<dbReference type="PANTHER" id="PTHR22772">
    <property type="entry name" value="NOVEL ZZ TYPE ZINC FINGER DOMAIN CONTAINING PROTEIN"/>
    <property type="match status" value="1"/>
</dbReference>
<keyword evidence="1" id="KW-0479">Metal-binding</keyword>
<feature type="region of interest" description="Disordered" evidence="5">
    <location>
        <begin position="1336"/>
        <end position="1357"/>
    </location>
</feature>
<dbReference type="GO" id="GO:0005509">
    <property type="term" value="F:calcium ion binding"/>
    <property type="evidence" value="ECO:0007669"/>
    <property type="project" value="InterPro"/>
</dbReference>
<dbReference type="SUPFAM" id="SSF57850">
    <property type="entry name" value="RING/U-box"/>
    <property type="match status" value="2"/>
</dbReference>
<dbReference type="InterPro" id="IPR035914">
    <property type="entry name" value="Sperma_CUB_dom_sf"/>
</dbReference>
<dbReference type="InterPro" id="IPR000433">
    <property type="entry name" value="Znf_ZZ"/>
</dbReference>
<dbReference type="SMART" id="SM01337">
    <property type="entry name" value="APC10"/>
    <property type="match status" value="1"/>
</dbReference>
<dbReference type="SUPFAM" id="SSF49785">
    <property type="entry name" value="Galactose-binding domain-like"/>
    <property type="match status" value="1"/>
</dbReference>
<evidence type="ECO:0000259" key="7">
    <source>
        <dbReference type="PROSITE" id="PS50222"/>
    </source>
</evidence>
<dbReference type="InterPro" id="IPR004939">
    <property type="entry name" value="APC_su10/DOC_dom"/>
</dbReference>
<feature type="region of interest" description="Disordered" evidence="5">
    <location>
        <begin position="1"/>
        <end position="81"/>
    </location>
</feature>
<feature type="domain" description="EF-hand" evidence="7">
    <location>
        <begin position="186"/>
        <end position="221"/>
    </location>
</feature>
<feature type="compositionally biased region" description="Low complexity" evidence="5">
    <location>
        <begin position="18"/>
        <end position="41"/>
    </location>
</feature>
<evidence type="ECO:0000313" key="10">
    <source>
        <dbReference type="Proteomes" id="UP001178461"/>
    </source>
</evidence>
<protein>
    <submittedName>
        <fullName evidence="9">Finger ZZ-type and EF-hand domain-containing 1 isoform X2</fullName>
    </submittedName>
</protein>
<dbReference type="CDD" id="cd02249">
    <property type="entry name" value="ZZ"/>
    <property type="match status" value="1"/>
</dbReference>
<feature type="domain" description="ZZ-type" evidence="6">
    <location>
        <begin position="1864"/>
        <end position="1919"/>
    </location>
</feature>
<evidence type="ECO:0000313" key="9">
    <source>
        <dbReference type="EMBL" id="CAI5795016.1"/>
    </source>
</evidence>
<proteinExistence type="predicted"/>
<feature type="compositionally biased region" description="Basic and acidic residues" evidence="5">
    <location>
        <begin position="1336"/>
        <end position="1355"/>
    </location>
</feature>
<accession>A0AA35LFI2</accession>
<dbReference type="GO" id="GO:0008270">
    <property type="term" value="F:zinc ion binding"/>
    <property type="evidence" value="ECO:0007669"/>
    <property type="project" value="UniProtKB-KW"/>
</dbReference>
<feature type="region of interest" description="Disordered" evidence="5">
    <location>
        <begin position="1511"/>
        <end position="1615"/>
    </location>
</feature>
<evidence type="ECO:0000256" key="4">
    <source>
        <dbReference type="PROSITE-ProRule" id="PRU00228"/>
    </source>
</evidence>
<keyword evidence="3" id="KW-0862">Zinc</keyword>
<dbReference type="InterPro" id="IPR043145">
    <property type="entry name" value="Znf_ZZ_sf"/>
</dbReference>
<evidence type="ECO:0000259" key="6">
    <source>
        <dbReference type="PROSITE" id="PS50135"/>
    </source>
</evidence>
<organism evidence="9 10">
    <name type="scientific">Podarcis lilfordi</name>
    <name type="common">Lilford's wall lizard</name>
    <dbReference type="NCBI Taxonomy" id="74358"/>
    <lineage>
        <taxon>Eukaryota</taxon>
        <taxon>Metazoa</taxon>
        <taxon>Chordata</taxon>
        <taxon>Craniata</taxon>
        <taxon>Vertebrata</taxon>
        <taxon>Euteleostomi</taxon>
        <taxon>Lepidosauria</taxon>
        <taxon>Squamata</taxon>
        <taxon>Bifurcata</taxon>
        <taxon>Unidentata</taxon>
        <taxon>Episquamata</taxon>
        <taxon>Laterata</taxon>
        <taxon>Lacertibaenia</taxon>
        <taxon>Lacertidae</taxon>
        <taxon>Podarcis</taxon>
    </lineage>
</organism>
<evidence type="ECO:0000256" key="1">
    <source>
        <dbReference type="ARBA" id="ARBA00022723"/>
    </source>
</evidence>
<dbReference type="Gene3D" id="2.60.120.290">
    <property type="entry name" value="Spermadhesin, CUB domain"/>
    <property type="match status" value="1"/>
</dbReference>
<feature type="compositionally biased region" description="Basic and acidic residues" evidence="5">
    <location>
        <begin position="2105"/>
        <end position="2116"/>
    </location>
</feature>
<dbReference type="InterPro" id="IPR047052">
    <property type="entry name" value="ZZEF1_APC10"/>
</dbReference>
<dbReference type="InterPro" id="IPR040099">
    <property type="entry name" value="ZZEF1"/>
</dbReference>
<dbReference type="PROSITE" id="PS01357">
    <property type="entry name" value="ZF_ZZ_1"/>
    <property type="match status" value="1"/>
</dbReference>
<feature type="compositionally biased region" description="Polar residues" evidence="5">
    <location>
        <begin position="2085"/>
        <end position="2095"/>
    </location>
</feature>
<dbReference type="CDD" id="cd08667">
    <property type="entry name" value="APC10-ZZEF1"/>
    <property type="match status" value="1"/>
</dbReference>
<gene>
    <name evidence="9" type="ORF">PODLI_1B020750</name>
</gene>
<dbReference type="InterPro" id="IPR002048">
    <property type="entry name" value="EF_hand_dom"/>
</dbReference>
<feature type="compositionally biased region" description="Pro residues" evidence="5">
    <location>
        <begin position="63"/>
        <end position="79"/>
    </location>
</feature>